<dbReference type="SUPFAM" id="SSF52540">
    <property type="entry name" value="P-loop containing nucleoside triphosphate hydrolases"/>
    <property type="match status" value="1"/>
</dbReference>
<evidence type="ECO:0000256" key="3">
    <source>
        <dbReference type="ARBA" id="ARBA00022741"/>
    </source>
</evidence>
<keyword evidence="2" id="KW-0540">Nuclease</keyword>
<comment type="similarity">
    <text evidence="1">Belongs to the helicase family. UvrD subfamily.</text>
</comment>
<dbReference type="InterPro" id="IPR013986">
    <property type="entry name" value="DExx_box_DNA_helicase_dom_sf"/>
</dbReference>
<dbReference type="Pfam" id="PF00580">
    <property type="entry name" value="UvrD-helicase"/>
    <property type="match status" value="1"/>
</dbReference>
<sequence>MGSPLLVEAGPGSGKTEVITERVKFLTKHGGFNPSEILCITFTVKAAEVMRNRLEDDGIDTSQMTILNYHAFYHELLEKNKSYTGLGNAKIVSRVTLLVWALENIDNFNFNDEIDISQNSISEEIEAIIDGISTFRDSLLSSDELQDYIDKKKSGALSYRDAYEVIYVKKLENLAEVYRKCDEFKKRQDVMDFDDIIGLTYLLLTDPTTKHVVKELQRIYKYVLIDEFQDNNFAQFEIAKQLVTDGNITAVGDSDQSIYRFQGAYPQIFDDFRKSFPDCNEILLDVNFRNPPSVVELSTELLQQDPSRTPKELKSHKTSSEKVHIIGCNMRHDQTDYVKQNIQNLLNDKKLKVSPRDIAVLSRMQAHGKEIAEGLTALGIPVNYVGKSNIYSSPSARTLFAYLRIVTEPSHSGIQITKILRDHGITEINISKINREANNRAYEKTDGDYVLDVLSDLSSSDPHMSEITQQDQITELYKKIKSMIEFSNGNNLTRILFHIGRVETDIFANVFTDSFENYVERSVLLDIEANASELEYIKSNATVKDFLSYIEKLENFDVETDQGVGYNNSVQVSTIHQSKGKQFDYVFVIDVSPRRLPMDYTEKSYYVPPEISKGLIPAEDPKAYFINEERRLLYVAMTRTKTKLHVTYPTHQKGGHNSMPSKFLTPLNIEKNPNIDFEIFTSAFTATTGTATATSPVDVLKKEKRELAIKNIREGNYKSVLDNLIDLEKISVYEETQSTDGFEAEKFLEVKSDDVVDKQLAGGTIPTINVTNLRYSYNAFNTYEGCPLAFKFARVWKAQSSSVDPFAKNNHVYIGTVFHTVVQRAADPNDLDGKHDHAKLVEVLEDEWDTKQFLYSPKKEEGRAIETVKELLEVYQEWSEKNPNKVIGVEVEFNITIGGKLVKGYIDRLEVTPEGKYHVVDYKTGDPSTVDAENDTQLNLYAEACKRNCLKGITLKGNTLPEQAMLFFPKKDKGHREYPYKVDTGKVDEVILHLEETIKKVNAHEFPPKPGIACNYCDFKTVCEFAAPVNIKKRR</sequence>
<feature type="domain" description="UvrD-like helicase C-terminal" evidence="17">
    <location>
        <begin position="292"/>
        <end position="580"/>
    </location>
</feature>
<feature type="domain" description="UvrD-like helicase ATP-binding" evidence="16">
    <location>
        <begin position="1"/>
        <end position="291"/>
    </location>
</feature>
<keyword evidence="6 15" id="KW-0347">Helicase</keyword>
<dbReference type="Pfam" id="PF13361">
    <property type="entry name" value="UvrD_C"/>
    <property type="match status" value="1"/>
</dbReference>
<evidence type="ECO:0000256" key="14">
    <source>
        <dbReference type="ARBA" id="ARBA00048988"/>
    </source>
</evidence>
<dbReference type="InterPro" id="IPR027417">
    <property type="entry name" value="P-loop_NTPase"/>
</dbReference>
<dbReference type="Gene3D" id="1.10.486.10">
    <property type="entry name" value="PCRA, domain 4"/>
    <property type="match status" value="1"/>
</dbReference>
<evidence type="ECO:0000256" key="11">
    <source>
        <dbReference type="ARBA" id="ARBA00023235"/>
    </source>
</evidence>
<dbReference type="EC" id="5.6.2.4" evidence="13"/>
<evidence type="ECO:0000256" key="10">
    <source>
        <dbReference type="ARBA" id="ARBA00023204"/>
    </source>
</evidence>
<dbReference type="InterPro" id="IPR000212">
    <property type="entry name" value="DNA_helicase_UvrD/REP"/>
</dbReference>
<comment type="catalytic activity">
    <reaction evidence="12">
        <text>Couples ATP hydrolysis with the unwinding of duplex DNA by translocating in the 3'-5' direction.</text>
        <dbReference type="EC" id="5.6.2.4"/>
    </reaction>
</comment>
<dbReference type="Gene3D" id="1.10.10.160">
    <property type="match status" value="1"/>
</dbReference>
<dbReference type="InterPro" id="IPR014016">
    <property type="entry name" value="UvrD-like_ATP-bd"/>
</dbReference>
<dbReference type="GO" id="GO:0004527">
    <property type="term" value="F:exonuclease activity"/>
    <property type="evidence" value="ECO:0007669"/>
    <property type="project" value="UniProtKB-KW"/>
</dbReference>
<dbReference type="Pfam" id="PF12705">
    <property type="entry name" value="PDDEXK_1"/>
    <property type="match status" value="1"/>
</dbReference>
<evidence type="ECO:0000256" key="5">
    <source>
        <dbReference type="ARBA" id="ARBA00022801"/>
    </source>
</evidence>
<keyword evidence="11" id="KW-0413">Isomerase</keyword>
<evidence type="ECO:0000256" key="15">
    <source>
        <dbReference type="PROSITE-ProRule" id="PRU00560"/>
    </source>
</evidence>
<evidence type="ECO:0000256" key="4">
    <source>
        <dbReference type="ARBA" id="ARBA00022763"/>
    </source>
</evidence>
<dbReference type="InterPro" id="IPR038726">
    <property type="entry name" value="PDDEXK_AddAB-type"/>
</dbReference>
<keyword evidence="7" id="KW-0269">Exonuclease</keyword>
<evidence type="ECO:0000313" key="19">
    <source>
        <dbReference type="Proteomes" id="UP000568446"/>
    </source>
</evidence>
<evidence type="ECO:0000256" key="12">
    <source>
        <dbReference type="ARBA" id="ARBA00034617"/>
    </source>
</evidence>
<dbReference type="GO" id="GO:0000725">
    <property type="term" value="P:recombinational repair"/>
    <property type="evidence" value="ECO:0007669"/>
    <property type="project" value="TreeGrafter"/>
</dbReference>
<protein>
    <recommendedName>
        <fullName evidence="13">DNA 3'-5' helicase</fullName>
        <ecNumber evidence="13">5.6.2.4</ecNumber>
    </recommendedName>
</protein>
<evidence type="ECO:0000256" key="7">
    <source>
        <dbReference type="ARBA" id="ARBA00022839"/>
    </source>
</evidence>
<evidence type="ECO:0000259" key="17">
    <source>
        <dbReference type="PROSITE" id="PS51217"/>
    </source>
</evidence>
<keyword evidence="10" id="KW-0234">DNA repair</keyword>
<evidence type="ECO:0000256" key="9">
    <source>
        <dbReference type="ARBA" id="ARBA00023125"/>
    </source>
</evidence>
<dbReference type="Proteomes" id="UP000568446">
    <property type="component" value="Unassembled WGS sequence"/>
</dbReference>
<keyword evidence="4" id="KW-0227">DNA damage</keyword>
<reference evidence="18 19" key="1">
    <citation type="journal article" date="2019" name="Environ. Microbiol.">
        <title>Genomics insights into ecotype formation of ammonia-oxidizing archaea in the deep ocean.</title>
        <authorList>
            <person name="Wang Y."/>
            <person name="Huang J.M."/>
            <person name="Cui G.J."/>
            <person name="Nunoura T."/>
            <person name="Takaki Y."/>
            <person name="Li W.L."/>
            <person name="Li J."/>
            <person name="Gao Z.M."/>
            <person name="Takai K."/>
            <person name="Zhang A.Q."/>
            <person name="Stepanauskas R."/>
        </authorList>
    </citation>
    <scope>NUCLEOTIDE SEQUENCE [LARGE SCALE GENOMIC DNA]</scope>
    <source>
        <strain evidence="18 19">C4</strain>
    </source>
</reference>
<dbReference type="AlphaFoldDB" id="A0A7K4MNP4"/>
<dbReference type="InterPro" id="IPR014017">
    <property type="entry name" value="DNA_helicase_UvrD-like_C"/>
</dbReference>
<dbReference type="Gene3D" id="3.40.50.300">
    <property type="entry name" value="P-loop containing nucleotide triphosphate hydrolases"/>
    <property type="match status" value="2"/>
</dbReference>
<dbReference type="SUPFAM" id="SSF52980">
    <property type="entry name" value="Restriction endonuclease-like"/>
    <property type="match status" value="1"/>
</dbReference>
<keyword evidence="5 15" id="KW-0378">Hydrolase</keyword>
<evidence type="ECO:0000256" key="6">
    <source>
        <dbReference type="ARBA" id="ARBA00022806"/>
    </source>
</evidence>
<dbReference type="EMBL" id="JACATK010000030">
    <property type="protein sequence ID" value="NWJ30152.1"/>
    <property type="molecule type" value="Genomic_DNA"/>
</dbReference>
<accession>A0A7K4MNP4</accession>
<feature type="binding site" evidence="15">
    <location>
        <begin position="9"/>
        <end position="16"/>
    </location>
    <ligand>
        <name>ATP</name>
        <dbReference type="ChEBI" id="CHEBI:30616"/>
    </ligand>
</feature>
<comment type="catalytic activity">
    <reaction evidence="14">
        <text>ATP + H2O = ADP + phosphate + H(+)</text>
        <dbReference type="Rhea" id="RHEA:13065"/>
        <dbReference type="ChEBI" id="CHEBI:15377"/>
        <dbReference type="ChEBI" id="CHEBI:15378"/>
        <dbReference type="ChEBI" id="CHEBI:30616"/>
        <dbReference type="ChEBI" id="CHEBI:43474"/>
        <dbReference type="ChEBI" id="CHEBI:456216"/>
        <dbReference type="EC" id="5.6.2.4"/>
    </reaction>
</comment>
<dbReference type="GO" id="GO:0003677">
    <property type="term" value="F:DNA binding"/>
    <property type="evidence" value="ECO:0007669"/>
    <property type="project" value="UniProtKB-KW"/>
</dbReference>
<dbReference type="CDD" id="cd17932">
    <property type="entry name" value="DEXQc_UvrD"/>
    <property type="match status" value="1"/>
</dbReference>
<name>A0A7K4MNP4_9ARCH</name>
<dbReference type="Gene3D" id="3.90.320.10">
    <property type="match status" value="1"/>
</dbReference>
<keyword evidence="3 15" id="KW-0547">Nucleotide-binding</keyword>
<evidence type="ECO:0000256" key="2">
    <source>
        <dbReference type="ARBA" id="ARBA00022722"/>
    </source>
</evidence>
<dbReference type="PANTHER" id="PTHR11070:SF2">
    <property type="entry name" value="ATP-DEPENDENT DNA HELICASE SRS2"/>
    <property type="match status" value="1"/>
</dbReference>
<dbReference type="PROSITE" id="PS51198">
    <property type="entry name" value="UVRD_HELICASE_ATP_BIND"/>
    <property type="match status" value="1"/>
</dbReference>
<comment type="caution">
    <text evidence="18">The sequence shown here is derived from an EMBL/GenBank/DDBJ whole genome shotgun (WGS) entry which is preliminary data.</text>
</comment>
<proteinExistence type="inferred from homology"/>
<dbReference type="InterPro" id="IPR011335">
    <property type="entry name" value="Restrct_endonuc-II-like"/>
</dbReference>
<dbReference type="GO" id="GO:0043138">
    <property type="term" value="F:3'-5' DNA helicase activity"/>
    <property type="evidence" value="ECO:0007669"/>
    <property type="project" value="UniProtKB-EC"/>
</dbReference>
<evidence type="ECO:0000256" key="1">
    <source>
        <dbReference type="ARBA" id="ARBA00009922"/>
    </source>
</evidence>
<evidence type="ECO:0000256" key="8">
    <source>
        <dbReference type="ARBA" id="ARBA00022840"/>
    </source>
</evidence>
<keyword evidence="8 15" id="KW-0067">ATP-binding</keyword>
<evidence type="ECO:0000256" key="13">
    <source>
        <dbReference type="ARBA" id="ARBA00034808"/>
    </source>
</evidence>
<keyword evidence="9" id="KW-0238">DNA-binding</keyword>
<dbReference type="GO" id="GO:0005524">
    <property type="term" value="F:ATP binding"/>
    <property type="evidence" value="ECO:0007669"/>
    <property type="project" value="UniProtKB-UniRule"/>
</dbReference>
<dbReference type="PROSITE" id="PS51217">
    <property type="entry name" value="UVRD_HELICASE_CTER"/>
    <property type="match status" value="1"/>
</dbReference>
<gene>
    <name evidence="18" type="ORF">HX850_04475</name>
</gene>
<evidence type="ECO:0000313" key="18">
    <source>
        <dbReference type="EMBL" id="NWJ30152.1"/>
    </source>
</evidence>
<dbReference type="PANTHER" id="PTHR11070">
    <property type="entry name" value="UVRD / RECB / PCRA DNA HELICASE FAMILY MEMBER"/>
    <property type="match status" value="1"/>
</dbReference>
<dbReference type="InterPro" id="IPR011604">
    <property type="entry name" value="PDDEXK-like_dom_sf"/>
</dbReference>
<organism evidence="18 19">
    <name type="scientific">Marine Group I thaumarchaeote</name>
    <dbReference type="NCBI Taxonomy" id="2511932"/>
    <lineage>
        <taxon>Archaea</taxon>
        <taxon>Nitrososphaerota</taxon>
        <taxon>Marine Group I</taxon>
    </lineage>
</organism>
<evidence type="ECO:0000259" key="16">
    <source>
        <dbReference type="PROSITE" id="PS51198"/>
    </source>
</evidence>